<name>A0A5B7DLV3_PORTR</name>
<keyword evidence="3" id="KW-1185">Reference proteome</keyword>
<dbReference type="EMBL" id="VSRR010001036">
    <property type="protein sequence ID" value="MPC21956.1"/>
    <property type="molecule type" value="Genomic_DNA"/>
</dbReference>
<sequence>MKSRHLVRQNVPLTLTFCPNIVTLHAPSSSQLLAFRDQARSVTHAAYVTNVLLSERFHRMMNLVPPLVATTWRMTLPFKSGHGSLPKHPKRLTFIAGQTQPSTCGWPPSPHSAQYGHRSDTHNRIVTSSPQWRS</sequence>
<comment type="caution">
    <text evidence="2">The sequence shown here is derived from an EMBL/GenBank/DDBJ whole genome shotgun (WGS) entry which is preliminary data.</text>
</comment>
<dbReference type="AlphaFoldDB" id="A0A5B7DLV3"/>
<dbReference type="Proteomes" id="UP000324222">
    <property type="component" value="Unassembled WGS sequence"/>
</dbReference>
<feature type="compositionally biased region" description="Polar residues" evidence="1">
    <location>
        <begin position="124"/>
        <end position="134"/>
    </location>
</feature>
<gene>
    <name evidence="2" type="ORF">E2C01_014960</name>
</gene>
<evidence type="ECO:0000256" key="1">
    <source>
        <dbReference type="SAM" id="MobiDB-lite"/>
    </source>
</evidence>
<evidence type="ECO:0000313" key="2">
    <source>
        <dbReference type="EMBL" id="MPC21956.1"/>
    </source>
</evidence>
<proteinExistence type="predicted"/>
<accession>A0A5B7DLV3</accession>
<organism evidence="2 3">
    <name type="scientific">Portunus trituberculatus</name>
    <name type="common">Swimming crab</name>
    <name type="synonym">Neptunus trituberculatus</name>
    <dbReference type="NCBI Taxonomy" id="210409"/>
    <lineage>
        <taxon>Eukaryota</taxon>
        <taxon>Metazoa</taxon>
        <taxon>Ecdysozoa</taxon>
        <taxon>Arthropoda</taxon>
        <taxon>Crustacea</taxon>
        <taxon>Multicrustacea</taxon>
        <taxon>Malacostraca</taxon>
        <taxon>Eumalacostraca</taxon>
        <taxon>Eucarida</taxon>
        <taxon>Decapoda</taxon>
        <taxon>Pleocyemata</taxon>
        <taxon>Brachyura</taxon>
        <taxon>Eubrachyura</taxon>
        <taxon>Portunoidea</taxon>
        <taxon>Portunidae</taxon>
        <taxon>Portuninae</taxon>
        <taxon>Portunus</taxon>
    </lineage>
</organism>
<feature type="region of interest" description="Disordered" evidence="1">
    <location>
        <begin position="105"/>
        <end position="134"/>
    </location>
</feature>
<evidence type="ECO:0000313" key="3">
    <source>
        <dbReference type="Proteomes" id="UP000324222"/>
    </source>
</evidence>
<reference evidence="2 3" key="1">
    <citation type="submission" date="2019-05" db="EMBL/GenBank/DDBJ databases">
        <title>Another draft genome of Portunus trituberculatus and its Hox gene families provides insights of decapod evolution.</title>
        <authorList>
            <person name="Jeong J.-H."/>
            <person name="Song I."/>
            <person name="Kim S."/>
            <person name="Choi T."/>
            <person name="Kim D."/>
            <person name="Ryu S."/>
            <person name="Kim W."/>
        </authorList>
    </citation>
    <scope>NUCLEOTIDE SEQUENCE [LARGE SCALE GENOMIC DNA]</scope>
    <source>
        <tissue evidence="2">Muscle</tissue>
    </source>
</reference>
<protein>
    <submittedName>
        <fullName evidence="2">Uncharacterized protein</fullName>
    </submittedName>
</protein>